<reference evidence="5" key="1">
    <citation type="submission" date="2015-07" db="EMBL/GenBank/DDBJ databases">
        <title>Annotation of Plasmodium falciparum IGH-CR14.</title>
        <authorList>
            <consortium name="The Broad Institute Genome Sequencing Platform"/>
            <person name="Volkman S.K."/>
            <person name="Neafsey D.E."/>
            <person name="Dash A.P."/>
            <person name="Chitnis C.E."/>
            <person name="Hartl D.L."/>
            <person name="Young S.K."/>
            <person name="Zeng Q."/>
            <person name="Koehrsen M."/>
            <person name="Alvarado L."/>
            <person name="Berlin A."/>
            <person name="Borenstein D."/>
            <person name="Chapman S.B."/>
            <person name="Chen Z."/>
            <person name="Engels R."/>
            <person name="Freedman E."/>
            <person name="Gellesch M."/>
            <person name="Goldberg J."/>
            <person name="Griggs A."/>
            <person name="Gujja S."/>
            <person name="Heilman E.R."/>
            <person name="Heiman D.I."/>
            <person name="Howarth C."/>
            <person name="Jen D."/>
            <person name="Larson L."/>
            <person name="Mehta T."/>
            <person name="Neiman D."/>
            <person name="Park D."/>
            <person name="Pearson M."/>
            <person name="Roberts A."/>
            <person name="Saif S."/>
            <person name="Shea T."/>
            <person name="Shenoy N."/>
            <person name="Sisk P."/>
            <person name="Stolte C."/>
            <person name="Sykes S."/>
            <person name="Walk T."/>
            <person name="White J."/>
            <person name="Yandava C."/>
            <person name="Haas B."/>
            <person name="Henn M.R."/>
            <person name="Nusbaum C."/>
            <person name="Birren B."/>
        </authorList>
    </citation>
    <scope>NUCLEOTIDE SEQUENCE [LARGE SCALE GENOMIC DNA]</scope>
    <source>
        <strain evidence="5">IGH-CR14</strain>
    </source>
</reference>
<dbReference type="InterPro" id="IPR008602">
    <property type="entry name" value="Duffy-antigen-binding"/>
</dbReference>
<accession>A0A0L1I618</accession>
<feature type="region of interest" description="Disordered" evidence="1">
    <location>
        <begin position="253"/>
        <end position="272"/>
    </location>
</feature>
<evidence type="ECO:0000256" key="1">
    <source>
        <dbReference type="SAM" id="MobiDB-lite"/>
    </source>
</evidence>
<evidence type="ECO:0000259" key="3">
    <source>
        <dbReference type="Pfam" id="PF15445"/>
    </source>
</evidence>
<proteinExistence type="predicted"/>
<dbReference type="Pfam" id="PF05424">
    <property type="entry name" value="Duffy_binding"/>
    <property type="match status" value="1"/>
</dbReference>
<dbReference type="Pfam" id="PF15445">
    <property type="entry name" value="ATS"/>
    <property type="match status" value="1"/>
</dbReference>
<gene>
    <name evidence="4" type="ORF">PFMG_00748</name>
</gene>
<organism evidence="4 5">
    <name type="scientific">Plasmodium falciparum IGH-CR14</name>
    <dbReference type="NCBI Taxonomy" id="580059"/>
    <lineage>
        <taxon>Eukaryota</taxon>
        <taxon>Sar</taxon>
        <taxon>Alveolata</taxon>
        <taxon>Apicomplexa</taxon>
        <taxon>Aconoidasida</taxon>
        <taxon>Haemosporida</taxon>
        <taxon>Plasmodiidae</taxon>
        <taxon>Plasmodium</taxon>
        <taxon>Plasmodium (Laverania)</taxon>
    </lineage>
</organism>
<feature type="domain" description="Duffy-antigen binding" evidence="2">
    <location>
        <begin position="11"/>
        <end position="146"/>
    </location>
</feature>
<evidence type="ECO:0000259" key="2">
    <source>
        <dbReference type="Pfam" id="PF05424"/>
    </source>
</evidence>
<dbReference type="AlphaFoldDB" id="A0A0L1I618"/>
<dbReference type="EMBL" id="GG664995">
    <property type="protein sequence ID" value="KNG74613.1"/>
    <property type="molecule type" value="Genomic_DNA"/>
</dbReference>
<dbReference type="Proteomes" id="UP000054562">
    <property type="component" value="Unassembled WGS sequence"/>
</dbReference>
<dbReference type="GO" id="GO:0046789">
    <property type="term" value="F:host cell surface receptor binding"/>
    <property type="evidence" value="ECO:0007669"/>
    <property type="project" value="InterPro"/>
</dbReference>
<feature type="domain" description="Plasmodium falciparum erythrocyte membrane protein 1 acidic terminal segment" evidence="3">
    <location>
        <begin position="160"/>
        <end position="272"/>
    </location>
</feature>
<evidence type="ECO:0000313" key="5">
    <source>
        <dbReference type="Proteomes" id="UP000054562"/>
    </source>
</evidence>
<evidence type="ECO:0000313" key="4">
    <source>
        <dbReference type="EMBL" id="KNG74613.1"/>
    </source>
</evidence>
<dbReference type="Gene3D" id="1.20.1310.20">
    <property type="entry name" value="Duffy-antigen binding domain"/>
    <property type="match status" value="1"/>
</dbReference>
<dbReference type="GO" id="GO:0016020">
    <property type="term" value="C:membrane"/>
    <property type="evidence" value="ECO:0007669"/>
    <property type="project" value="InterPro"/>
</dbReference>
<dbReference type="SUPFAM" id="SSF140924">
    <property type="entry name" value="Duffy binding domain-like"/>
    <property type="match status" value="1"/>
</dbReference>
<dbReference type="InterPro" id="IPR042202">
    <property type="entry name" value="Duffy-ag-bd_sf"/>
</dbReference>
<reference evidence="5" key="2">
    <citation type="submission" date="2015-07" db="EMBL/GenBank/DDBJ databases">
        <title>The genome sequence of Plasmodium falciparum IGH-CR14.</title>
        <authorList>
            <consortium name="The Broad Institute Genome Sequencing Platform"/>
            <person name="Volkman S.K."/>
            <person name="Neafsey D.E."/>
            <person name="Dash A.P."/>
            <person name="Chitnis C.E."/>
            <person name="Hartl D.L."/>
            <person name="Young S.K."/>
            <person name="Kodira C.D."/>
            <person name="Zeng Q."/>
            <person name="Koehrsen M."/>
            <person name="Godfrey P."/>
            <person name="Alvarado L."/>
            <person name="Berlin A."/>
            <person name="Borenstein D."/>
            <person name="Chen Z."/>
            <person name="Engels R."/>
            <person name="Freedman E."/>
            <person name="Gellesch M."/>
            <person name="Goldberg J."/>
            <person name="Griggs A."/>
            <person name="Gujja S."/>
            <person name="Heiman D."/>
            <person name="Hepburn T."/>
            <person name="Howarth C."/>
            <person name="Jen D."/>
            <person name="Larson L."/>
            <person name="Lewis B."/>
            <person name="Mehta T."/>
            <person name="Park D."/>
            <person name="Pearson M."/>
            <person name="Roberts A."/>
            <person name="Saif S."/>
            <person name="Shea T."/>
            <person name="Shenoy N."/>
            <person name="Sisk P."/>
            <person name="Stolte C."/>
            <person name="Sykes S."/>
            <person name="Walk T."/>
            <person name="White J."/>
            <person name="Yandava C."/>
            <person name="Wirth D.F."/>
            <person name="Nusbaum C."/>
            <person name="Birren B."/>
        </authorList>
    </citation>
    <scope>NUCLEOTIDE SEQUENCE [LARGE SCALE GENOMIC DNA]</scope>
    <source>
        <strain evidence="5">IGH-CR14</strain>
    </source>
</reference>
<protein>
    <submittedName>
        <fullName evidence="4">Erythrocyte membrane protein 1</fullName>
    </submittedName>
</protein>
<dbReference type="InterPro" id="IPR029211">
    <property type="entry name" value="PfEMP1_ATS"/>
</dbReference>
<sequence>MYYNDAFVIYNNENLLTELVYSEQVEGKNIKKVYKGSTDTKMKKLYNALKYNFSYLDIVRGQSIWEIGYIINMETNLKAIFKRIYDKLSKDKQSIYKSDTRHYYLSEMRWNTNREYIWKALFCGAQINADCCGGMIPNIDYIPQFLCPKLHLPLPIYFVLLIYHITYSNTPTKKSLNRYALYGTVRYNVKIYIYVEEQPNSGDDYTDYYGGTTDIISSENEAEEMDINDIYPYKSSKYKTLIEVILEPTQRDTFNANNDTKSDIHDGKPHKKKQYLEHIEDDDKYHDGSSGMVTYDINWIVPINTNTTTNSTDDPIYVSSNYMYTGVHLINN</sequence>
<name>A0A0L1I618_PLAFA</name>